<comment type="subcellular location">
    <subcellularLocation>
        <location evidence="1">Cell membrane</location>
        <topology evidence="1">Multi-pass membrane protein</topology>
    </subcellularLocation>
</comment>
<dbReference type="PROSITE" id="PS50850">
    <property type="entry name" value="MFS"/>
    <property type="match status" value="1"/>
</dbReference>
<dbReference type="AlphaFoldDB" id="A0AAD1LZY5"/>
<evidence type="ECO:0000256" key="5">
    <source>
        <dbReference type="SAM" id="Phobius"/>
    </source>
</evidence>
<dbReference type="Pfam" id="PF07690">
    <property type="entry name" value="MFS_1"/>
    <property type="match status" value="1"/>
</dbReference>
<feature type="transmembrane region" description="Helical" evidence="5">
    <location>
        <begin position="393"/>
        <end position="414"/>
    </location>
</feature>
<dbReference type="GO" id="GO:0022857">
    <property type="term" value="F:transmembrane transporter activity"/>
    <property type="evidence" value="ECO:0007669"/>
    <property type="project" value="InterPro"/>
</dbReference>
<feature type="transmembrane region" description="Helical" evidence="5">
    <location>
        <begin position="338"/>
        <end position="356"/>
    </location>
</feature>
<feature type="transmembrane region" description="Helical" evidence="5">
    <location>
        <begin position="66"/>
        <end position="86"/>
    </location>
</feature>
<evidence type="ECO:0000256" key="4">
    <source>
        <dbReference type="ARBA" id="ARBA00023136"/>
    </source>
</evidence>
<dbReference type="Proteomes" id="UP000464624">
    <property type="component" value="Chromosome"/>
</dbReference>
<sequence length="435" mass="44141">MPASGCDVGVPSRKNLGVPSQDFIAPTVRTRDRAALQAVNFFMADMEAGMGPFLGVLLASRGWNTGAIGTVITLGAIVGMLTVAPAGALVDATTRKRACVIVVGLAAVAASAVILTTRHFWVVAAAQSVMCISGATIAPAVIGITLGVVGQAGFTSQNGRNQAYNHAGNMAGAAISGLLGWIFGYAGVFWLAAGFAVVTIGATLAIPAGRINHHIARGEALTGDQAPVKKLRVLIECRPLLALAAAVTLFHLGNAAMLPLYGLAVVATHANPFTTVASTVVVAQAVMIPASLLAMRIAQTRGYWLAILIAFSALPIRGLIAANVITTWGVIPVQVLDGMGAGMLSVAVPGLVARLLDGTGHINVGQGAIMAAQGLGGALSPVLGGYVAQIFGFPTAFALLGTLSVGSLIIWLTFGPMLRRAGNHLPAVSAPAEVS</sequence>
<proteinExistence type="predicted"/>
<evidence type="ECO:0000256" key="2">
    <source>
        <dbReference type="ARBA" id="ARBA00022692"/>
    </source>
</evidence>
<evidence type="ECO:0000313" key="7">
    <source>
        <dbReference type="EMBL" id="BBU21414.1"/>
    </source>
</evidence>
<keyword evidence="4 5" id="KW-0472">Membrane</keyword>
<evidence type="ECO:0000256" key="1">
    <source>
        <dbReference type="ARBA" id="ARBA00004651"/>
    </source>
</evidence>
<feature type="domain" description="Major facilitator superfamily (MFS) profile" evidence="6">
    <location>
        <begin position="239"/>
        <end position="435"/>
    </location>
</feature>
<evidence type="ECO:0000259" key="6">
    <source>
        <dbReference type="PROSITE" id="PS50850"/>
    </source>
</evidence>
<evidence type="ECO:0000256" key="3">
    <source>
        <dbReference type="ARBA" id="ARBA00022989"/>
    </source>
</evidence>
<feature type="transmembrane region" description="Helical" evidence="5">
    <location>
        <begin position="121"/>
        <end position="154"/>
    </location>
</feature>
<protein>
    <submittedName>
        <fullName evidence="7">MFS transporter</fullName>
    </submittedName>
</protein>
<dbReference type="InterPro" id="IPR011701">
    <property type="entry name" value="MFS"/>
</dbReference>
<feature type="transmembrane region" description="Helical" evidence="5">
    <location>
        <begin position="368"/>
        <end position="387"/>
    </location>
</feature>
<gene>
    <name evidence="7" type="ORF">MYXE_12030</name>
</gene>
<dbReference type="EMBL" id="AP022314">
    <property type="protein sequence ID" value="BBU21414.1"/>
    <property type="molecule type" value="Genomic_DNA"/>
</dbReference>
<feature type="transmembrane region" description="Helical" evidence="5">
    <location>
        <begin position="39"/>
        <end position="60"/>
    </location>
</feature>
<feature type="transmembrane region" description="Helical" evidence="5">
    <location>
        <begin position="273"/>
        <end position="295"/>
    </location>
</feature>
<dbReference type="PANTHER" id="PTHR23539">
    <property type="entry name" value="MFS TRANSPORTER"/>
    <property type="match status" value="1"/>
</dbReference>
<evidence type="ECO:0000313" key="8">
    <source>
        <dbReference type="Proteomes" id="UP000464624"/>
    </source>
</evidence>
<dbReference type="PANTHER" id="PTHR23539:SF1">
    <property type="entry name" value="MAJOR FACILITATOR SUPERFAMILY (MFS) PROFILE DOMAIN-CONTAINING PROTEIN"/>
    <property type="match status" value="1"/>
</dbReference>
<reference evidence="7 8" key="1">
    <citation type="submission" date="2019-12" db="EMBL/GenBank/DDBJ databases">
        <title>Complete genome sequence of Mycolicibacterium xenopi str. JCM15661T.</title>
        <authorList>
            <person name="Yoshida M."/>
            <person name="Fukano H."/>
            <person name="Asakura T."/>
            <person name="Hoshino Y."/>
        </authorList>
    </citation>
    <scope>NUCLEOTIDE SEQUENCE [LARGE SCALE GENOMIC DNA]</scope>
    <source>
        <strain evidence="7 8">JCM 15661T</strain>
    </source>
</reference>
<feature type="transmembrane region" description="Helical" evidence="5">
    <location>
        <begin position="98"/>
        <end position="115"/>
    </location>
</feature>
<dbReference type="SUPFAM" id="SSF103473">
    <property type="entry name" value="MFS general substrate transporter"/>
    <property type="match status" value="1"/>
</dbReference>
<feature type="transmembrane region" description="Helical" evidence="5">
    <location>
        <begin position="189"/>
        <end position="208"/>
    </location>
</feature>
<dbReference type="InterPro" id="IPR036259">
    <property type="entry name" value="MFS_trans_sf"/>
</dbReference>
<organism evidence="7 8">
    <name type="scientific">Mycobacterium xenopi</name>
    <dbReference type="NCBI Taxonomy" id="1789"/>
    <lineage>
        <taxon>Bacteria</taxon>
        <taxon>Bacillati</taxon>
        <taxon>Actinomycetota</taxon>
        <taxon>Actinomycetes</taxon>
        <taxon>Mycobacteriales</taxon>
        <taxon>Mycobacteriaceae</taxon>
        <taxon>Mycobacterium</taxon>
    </lineage>
</organism>
<dbReference type="Gene3D" id="1.20.1250.20">
    <property type="entry name" value="MFS general substrate transporter like domains"/>
    <property type="match status" value="2"/>
</dbReference>
<feature type="transmembrane region" description="Helical" evidence="5">
    <location>
        <begin position="302"/>
        <end position="326"/>
    </location>
</feature>
<keyword evidence="2 5" id="KW-0812">Transmembrane</keyword>
<name>A0AAD1LZY5_MYCXE</name>
<dbReference type="GO" id="GO:0005886">
    <property type="term" value="C:plasma membrane"/>
    <property type="evidence" value="ECO:0007669"/>
    <property type="project" value="UniProtKB-SubCell"/>
</dbReference>
<feature type="transmembrane region" description="Helical" evidence="5">
    <location>
        <begin position="166"/>
        <end position="183"/>
    </location>
</feature>
<dbReference type="KEGG" id="mxe:MYXE_12030"/>
<dbReference type="InterPro" id="IPR020846">
    <property type="entry name" value="MFS_dom"/>
</dbReference>
<keyword evidence="3 5" id="KW-1133">Transmembrane helix</keyword>
<accession>A0AAD1LZY5</accession>
<feature type="transmembrane region" description="Helical" evidence="5">
    <location>
        <begin position="240"/>
        <end position="261"/>
    </location>
</feature>